<evidence type="ECO:0000313" key="8">
    <source>
        <dbReference type="EMBL" id="MFC4620340.1"/>
    </source>
</evidence>
<evidence type="ECO:0000256" key="4">
    <source>
        <dbReference type="ARBA" id="ARBA00022898"/>
    </source>
</evidence>
<feature type="domain" description="Orn/Lys/Arg decarboxylases family 1 pyridoxal-P attachment site" evidence="6">
    <location>
        <begin position="6"/>
        <end position="311"/>
    </location>
</feature>
<dbReference type="SUPFAM" id="SSF55904">
    <property type="entry name" value="Ornithine decarboxylase C-terminal domain"/>
    <property type="match status" value="1"/>
</dbReference>
<feature type="domain" description="Orn/Lys/Arg decarboxylase C-terminal" evidence="7">
    <location>
        <begin position="400"/>
        <end position="467"/>
    </location>
</feature>
<dbReference type="InterPro" id="IPR015421">
    <property type="entry name" value="PyrdxlP-dep_Trfase_major"/>
</dbReference>
<evidence type="ECO:0000256" key="1">
    <source>
        <dbReference type="ARBA" id="ARBA00001933"/>
    </source>
</evidence>
<comment type="caution">
    <text evidence="8">The sequence shown here is derived from an EMBL/GenBank/DDBJ whole genome shotgun (WGS) entry which is preliminary data.</text>
</comment>
<dbReference type="PANTHER" id="PTHR43277">
    <property type="entry name" value="ARGININE DECARBOXYLASE"/>
    <property type="match status" value="1"/>
</dbReference>
<name>A0ABV9GST8_9BACL</name>
<keyword evidence="3" id="KW-0210">Decarboxylase</keyword>
<dbReference type="PANTHER" id="PTHR43277:SF3">
    <property type="entry name" value="DECARBOXYLASE, PUTATIVE-RELATED"/>
    <property type="match status" value="1"/>
</dbReference>
<dbReference type="Pfam" id="PF03711">
    <property type="entry name" value="OKR_DC_1_C"/>
    <property type="match status" value="1"/>
</dbReference>
<comment type="cofactor">
    <cofactor evidence="1">
        <name>pyridoxal 5'-phosphate</name>
        <dbReference type="ChEBI" id="CHEBI:597326"/>
    </cofactor>
</comment>
<dbReference type="Gene3D" id="3.90.100.10">
    <property type="entry name" value="Orn/Lys/Arg decarboxylase, C-terminal domain"/>
    <property type="match status" value="1"/>
</dbReference>
<dbReference type="Proteomes" id="UP001596022">
    <property type="component" value="Unassembled WGS sequence"/>
</dbReference>
<sequence length="478" mass="52729">MNQNNTPLYDVLNKYTHEQIYSFHVPGHKDGSAFPGGAEQYFRSLLRLDATEVGDLDDLHAPQGAIGEAHGLLRDLYGSVKSYFLVNGSTLGNLAMVFSVLRPDDLVLVQRNCHKSIFSALKLARVRPVFLASEIDPCSGMAVGPSKETVSAALERYPEAKALLLTHPNYYGIARKDVADVIVTARQKGLIVLVDEAHGAHFILDEPVPPSALTFGADAVVQSAHKTLPAMTMGAYLHINSDQISVTDIETALSIFETSSPSYPIMASLDLARAYLAKVKQDRPLFKNILHRIYAFRENLSQLEGLRIVESIAHFQDPFKLLVTNDVSGFELQEQLISMGLYPEMADPQHVLLTLALDEQAPYERAMTLIKKNWHPNSESISIKQPCIKTVVTMKKRMSGLAVTYSEMEQAESEIIPLDQSTGRIAAGPIIPYPPGVPVLIEGERITDEEIEAVTAWQSAGARFHGFFNNGCLKVYKI</sequence>
<evidence type="ECO:0000259" key="6">
    <source>
        <dbReference type="Pfam" id="PF01276"/>
    </source>
</evidence>
<accession>A0ABV9GST8</accession>
<evidence type="ECO:0000313" key="9">
    <source>
        <dbReference type="Proteomes" id="UP001596022"/>
    </source>
</evidence>
<proteinExistence type="inferred from homology"/>
<comment type="similarity">
    <text evidence="2">Belongs to the Orn/Lys/Arg decarboxylase class-I family.</text>
</comment>
<keyword evidence="4" id="KW-0663">Pyridoxal phosphate</keyword>
<evidence type="ECO:0000256" key="2">
    <source>
        <dbReference type="ARBA" id="ARBA00010671"/>
    </source>
</evidence>
<protein>
    <submittedName>
        <fullName evidence="8">Aminotransferase class I/II-fold pyridoxal phosphate-dependent enzyme</fullName>
    </submittedName>
</protein>
<organism evidence="8 9">
    <name type="scientific">Camelliibacillus cellulosilyticus</name>
    <dbReference type="NCBI Taxonomy" id="2174486"/>
    <lineage>
        <taxon>Bacteria</taxon>
        <taxon>Bacillati</taxon>
        <taxon>Bacillota</taxon>
        <taxon>Bacilli</taxon>
        <taxon>Bacillales</taxon>
        <taxon>Sporolactobacillaceae</taxon>
        <taxon>Camelliibacillus</taxon>
    </lineage>
</organism>
<reference evidence="9" key="1">
    <citation type="journal article" date="2019" name="Int. J. Syst. Evol. Microbiol.">
        <title>The Global Catalogue of Microorganisms (GCM) 10K type strain sequencing project: providing services to taxonomists for standard genome sequencing and annotation.</title>
        <authorList>
            <consortium name="The Broad Institute Genomics Platform"/>
            <consortium name="The Broad Institute Genome Sequencing Center for Infectious Disease"/>
            <person name="Wu L."/>
            <person name="Ma J."/>
        </authorList>
    </citation>
    <scope>NUCLEOTIDE SEQUENCE [LARGE SCALE GENOMIC DNA]</scope>
    <source>
        <strain evidence="9">CGMCC 1.16306</strain>
    </source>
</reference>
<dbReference type="InterPro" id="IPR015424">
    <property type="entry name" value="PyrdxlP-dep_Trfase"/>
</dbReference>
<dbReference type="InterPro" id="IPR000310">
    <property type="entry name" value="Orn/Lys/Arg_deCO2ase_major_dom"/>
</dbReference>
<dbReference type="RefSeq" id="WP_376847453.1">
    <property type="nucleotide sequence ID" value="NZ_JBHSFW010000020.1"/>
</dbReference>
<dbReference type="EMBL" id="JBHSFW010000020">
    <property type="protein sequence ID" value="MFC4620340.1"/>
    <property type="molecule type" value="Genomic_DNA"/>
</dbReference>
<evidence type="ECO:0000256" key="5">
    <source>
        <dbReference type="ARBA" id="ARBA00023239"/>
    </source>
</evidence>
<dbReference type="SUPFAM" id="SSF53383">
    <property type="entry name" value="PLP-dependent transferases"/>
    <property type="match status" value="1"/>
</dbReference>
<keyword evidence="8" id="KW-0808">Transferase</keyword>
<keyword evidence="9" id="KW-1185">Reference proteome</keyword>
<keyword evidence="5" id="KW-0456">Lyase</keyword>
<evidence type="ECO:0000259" key="7">
    <source>
        <dbReference type="Pfam" id="PF03711"/>
    </source>
</evidence>
<keyword evidence="8" id="KW-0032">Aminotransferase</keyword>
<dbReference type="InterPro" id="IPR008286">
    <property type="entry name" value="Prn/Lys/Arg_de-COase_C"/>
</dbReference>
<dbReference type="Gene3D" id="3.40.640.10">
    <property type="entry name" value="Type I PLP-dependent aspartate aminotransferase-like (Major domain)"/>
    <property type="match status" value="1"/>
</dbReference>
<evidence type="ECO:0000256" key="3">
    <source>
        <dbReference type="ARBA" id="ARBA00022793"/>
    </source>
</evidence>
<gene>
    <name evidence="8" type="ORF">ACFO4N_16685</name>
</gene>
<dbReference type="Pfam" id="PF01276">
    <property type="entry name" value="OKR_DC_1"/>
    <property type="match status" value="1"/>
</dbReference>
<dbReference type="InterPro" id="IPR036633">
    <property type="entry name" value="Prn/Lys/Arg_de-COase_C_sf"/>
</dbReference>
<dbReference type="GO" id="GO:0008483">
    <property type="term" value="F:transaminase activity"/>
    <property type="evidence" value="ECO:0007669"/>
    <property type="project" value="UniProtKB-KW"/>
</dbReference>
<dbReference type="InterPro" id="IPR052357">
    <property type="entry name" value="Orn_Lys_Arg_decarboxylase-I"/>
</dbReference>